<dbReference type="PANTHER" id="PTHR12296">
    <property type="entry name" value="DENN DOMAIN-CONTAINING PROTEIN 4"/>
    <property type="match status" value="1"/>
</dbReference>
<dbReference type="GO" id="GO:0032483">
    <property type="term" value="P:regulation of Rab protein signal transduction"/>
    <property type="evidence" value="ECO:0007669"/>
    <property type="project" value="TreeGrafter"/>
</dbReference>
<dbReference type="SMART" id="SM00800">
    <property type="entry name" value="uDENN"/>
    <property type="match status" value="1"/>
</dbReference>
<organism evidence="2 4">
    <name type="scientific">Rozella allomycis (strain CSF55)</name>
    <dbReference type="NCBI Taxonomy" id="988480"/>
    <lineage>
        <taxon>Eukaryota</taxon>
        <taxon>Fungi</taxon>
        <taxon>Fungi incertae sedis</taxon>
        <taxon>Cryptomycota</taxon>
        <taxon>Cryptomycota incertae sedis</taxon>
        <taxon>Rozella</taxon>
    </lineage>
</organism>
<proteinExistence type="predicted"/>
<protein>
    <recommendedName>
        <fullName evidence="1">uDENN domain-containing protein</fullName>
    </recommendedName>
</protein>
<keyword evidence="4" id="KW-1185">Reference proteome</keyword>
<evidence type="ECO:0000313" key="3">
    <source>
        <dbReference type="EMBL" id="RKP17257.1"/>
    </source>
</evidence>
<dbReference type="AlphaFoldDB" id="A0A075AQ92"/>
<dbReference type="InterPro" id="IPR005113">
    <property type="entry name" value="uDENN_dom"/>
</dbReference>
<accession>A0A075AQ92</accession>
<dbReference type="Proteomes" id="UP000281549">
    <property type="component" value="Unassembled WGS sequence"/>
</dbReference>
<dbReference type="PANTHER" id="PTHR12296:SF21">
    <property type="entry name" value="DENN DOMAIN-CONTAINING PROTEIN 3"/>
    <property type="match status" value="1"/>
</dbReference>
<evidence type="ECO:0000313" key="5">
    <source>
        <dbReference type="Proteomes" id="UP000281549"/>
    </source>
</evidence>
<gene>
    <name evidence="2" type="ORF">O9G_005782</name>
    <name evidence="3" type="ORF">ROZALSC1DRAFT_30913</name>
</gene>
<dbReference type="EMBL" id="ML005939">
    <property type="protein sequence ID" value="RKP17257.1"/>
    <property type="molecule type" value="Genomic_DNA"/>
</dbReference>
<dbReference type="EMBL" id="KE561352">
    <property type="protein sequence ID" value="EPZ30895.1"/>
    <property type="molecule type" value="Genomic_DNA"/>
</dbReference>
<evidence type="ECO:0000313" key="4">
    <source>
        <dbReference type="Proteomes" id="UP000030755"/>
    </source>
</evidence>
<name>A0A075AQ92_ROZAC</name>
<sequence length="219" mass="25293">MTSKPFSEIALISLPPKGNLETLILDITKKTIDSAPHPISDCVYDISLLWSYPGKEKALPNSVPMFIDSKQRPATTYHSFVLTDESGGEMYGTCLTFYQKLSEEHSNQLQKMCDGWRDHSMSVEDRDVCYHAKMQLDKLRSKVYENEDLKELNEEIFLYENLVSKFHKSAFVEVSKDVWQPFGLTLFSKWPYYGTMKDVLAKLVNEILNKNNLHVPIER</sequence>
<dbReference type="GO" id="GO:0031410">
    <property type="term" value="C:cytoplasmic vesicle"/>
    <property type="evidence" value="ECO:0007669"/>
    <property type="project" value="TreeGrafter"/>
</dbReference>
<dbReference type="OrthoDB" id="6019893at2759"/>
<reference evidence="3" key="3">
    <citation type="submission" date="2018-08" db="EMBL/GenBank/DDBJ databases">
        <title>Leveraging single-cell genomics to expand the Fungal Tree of Life.</title>
        <authorList>
            <consortium name="DOE Joint Genome Institute"/>
            <person name="Ahrendt S.R."/>
            <person name="Quandt C.A."/>
            <person name="Ciobanu D."/>
            <person name="Clum A."/>
            <person name="Salamov A."/>
            <person name="Andreopoulos B."/>
            <person name="Cheng J.-F."/>
            <person name="Woyke T."/>
            <person name="Pelin A."/>
            <person name="Henrissat B."/>
            <person name="Reynolds N."/>
            <person name="Benny G.L."/>
            <person name="Smith M.E."/>
            <person name="James T.Y."/>
            <person name="Grigoriev I.V."/>
        </authorList>
    </citation>
    <scope>NUCLEOTIDE SEQUENCE</scope>
    <source>
        <strain evidence="3">CSF55</strain>
    </source>
</reference>
<dbReference type="InterPro" id="IPR051696">
    <property type="entry name" value="DENN_Domain_GEFs"/>
</dbReference>
<evidence type="ECO:0000313" key="2">
    <source>
        <dbReference type="EMBL" id="EPZ30895.1"/>
    </source>
</evidence>
<feature type="domain" description="uDENN" evidence="1">
    <location>
        <begin position="16"/>
        <end position="98"/>
    </location>
</feature>
<dbReference type="Pfam" id="PF03456">
    <property type="entry name" value="uDENN"/>
    <property type="match status" value="1"/>
</dbReference>
<evidence type="ECO:0000259" key="1">
    <source>
        <dbReference type="SMART" id="SM00800"/>
    </source>
</evidence>
<dbReference type="HOGENOM" id="CLU_1262169_0_0_1"/>
<reference evidence="2 4" key="1">
    <citation type="journal article" date="2013" name="Curr. Biol.">
        <title>Shared signatures of parasitism and phylogenomics unite Cryptomycota and microsporidia.</title>
        <authorList>
            <person name="James T.Y."/>
            <person name="Pelin A."/>
            <person name="Bonen L."/>
            <person name="Ahrendt S."/>
            <person name="Sain D."/>
            <person name="Corradi N."/>
            <person name="Stajich J.E."/>
        </authorList>
    </citation>
    <scope>NUCLEOTIDE SEQUENCE [LARGE SCALE GENOMIC DNA]</scope>
    <source>
        <strain evidence="2">CSF55</strain>
        <strain evidence="2">CSF55</strain>
    </source>
</reference>
<reference evidence="5" key="2">
    <citation type="journal article" date="2018" name="Nat. Microbiol.">
        <title>Leveraging single-cell genomics to expand the fungal tree of life.</title>
        <authorList>
            <person name="Ahrendt S.R."/>
            <person name="Quandt C.A."/>
            <person name="Ciobanu D."/>
            <person name="Clum A."/>
            <person name="Salamov A."/>
            <person name="Andreopoulos B."/>
            <person name="Cheng J.F."/>
            <person name="Woyke T."/>
            <person name="Pelin A."/>
            <person name="Henrissat B."/>
            <person name="Reynolds N.K."/>
            <person name="Benny G.L."/>
            <person name="Smith M.E."/>
            <person name="James T.Y."/>
            <person name="Grigoriev I.V."/>
        </authorList>
    </citation>
    <scope>NUCLEOTIDE SEQUENCE [LARGE SCALE GENOMIC DNA]</scope>
    <source>
        <strain evidence="5">CSF55</strain>
    </source>
</reference>
<dbReference type="Proteomes" id="UP000030755">
    <property type="component" value="Unassembled WGS sequence"/>
</dbReference>